<proteinExistence type="predicted"/>
<organism evidence="2 3">
    <name type="scientific">Nonlabens ulvanivorans</name>
    <name type="common">Persicivirga ulvanivorans</name>
    <dbReference type="NCBI Taxonomy" id="906888"/>
    <lineage>
        <taxon>Bacteria</taxon>
        <taxon>Pseudomonadati</taxon>
        <taxon>Bacteroidota</taxon>
        <taxon>Flavobacteriia</taxon>
        <taxon>Flavobacteriales</taxon>
        <taxon>Flavobacteriaceae</taxon>
        <taxon>Nonlabens</taxon>
    </lineage>
</organism>
<reference evidence="2 3" key="1">
    <citation type="journal article" date="2014" name="Genome Announc.">
        <title>Draft Genome Sequences of Marine Flavobacterium Nonlabens Strains NR17, NR24, NR27, NR32, NR33, and Ara13.</title>
        <authorList>
            <person name="Nakanishi M."/>
            <person name="Meirelles P."/>
            <person name="Suzuki R."/>
            <person name="Takatani N."/>
            <person name="Mino S."/>
            <person name="Suda W."/>
            <person name="Oshima K."/>
            <person name="Hattori M."/>
            <person name="Ohkuma M."/>
            <person name="Hosokawa M."/>
            <person name="Miyashita K."/>
            <person name="Thompson F.L."/>
            <person name="Niwa A."/>
            <person name="Sawabe T."/>
            <person name="Sawabe T."/>
        </authorList>
    </citation>
    <scope>NUCLEOTIDE SEQUENCE [LARGE SCALE GENOMIC DNA]</scope>
    <source>
        <strain evidence="3">JCM19275</strain>
    </source>
</reference>
<dbReference type="PROSITE" id="PS50126">
    <property type="entry name" value="S1"/>
    <property type="match status" value="1"/>
</dbReference>
<sequence length="510" mass="59226">MTKRELQDSARELIQTDPNKSVEISLNIYQSFPDEFNNYDAVNLLQAARKAGNTNVPKLSEIIAKFSDNEIVYGICGWYIFDNYIKKKSPQQILQYENVIAQFLPILKQKDVSINDQYPCPFYLIVSNLWSAHSNNLFNANKIFYYCTFINPDFLSKKSSSYTTDEGKDVAQASSYEEYFQYYTKACDKLNRAEETISSCKIALSTISEFHYDNDLWFKMRIARAHSKLNDYTAAEKIYLEIINSRAGNTKYFLYKEFSELLYTQQRYKESWKYSLRSGVILRDVQFSSGLLLLQSRLLGRLNRIEEANKFAEIIYAGIKEELWNSSNDYQKLINYFKIQNVSDKANTLFKNLYSFYKDELYDDALTSEGKIVFIHKNGKFGKIKYNNEDAINFTKNSFNKRAGRLEKFVEATVSFVSDYDYNASPIAENIKVTTFKKPAELVGKEFKGRIQNIVDFGMFVDFDSDKTGLVHISVLNESFKEEYNIGDTVHLKVTKETNKGFSLKLLEKL</sequence>
<feature type="domain" description="S1 motif" evidence="1">
    <location>
        <begin position="444"/>
        <end position="509"/>
    </location>
</feature>
<accession>A0A090WBD0</accession>
<dbReference type="InterPro" id="IPR012340">
    <property type="entry name" value="NA-bd_OB-fold"/>
</dbReference>
<evidence type="ECO:0000259" key="1">
    <source>
        <dbReference type="PROSITE" id="PS50126"/>
    </source>
</evidence>
<evidence type="ECO:0000313" key="2">
    <source>
        <dbReference type="EMBL" id="GAL74315.1"/>
    </source>
</evidence>
<dbReference type="SUPFAM" id="SSF50249">
    <property type="entry name" value="Nucleic acid-binding proteins"/>
    <property type="match status" value="1"/>
</dbReference>
<gene>
    <name evidence="2" type="ORF">JCM19275_3170</name>
</gene>
<evidence type="ECO:0000313" key="3">
    <source>
        <dbReference type="Proteomes" id="UP000029647"/>
    </source>
</evidence>
<dbReference type="Pfam" id="PF00575">
    <property type="entry name" value="S1"/>
    <property type="match status" value="1"/>
</dbReference>
<dbReference type="GO" id="GO:0003676">
    <property type="term" value="F:nucleic acid binding"/>
    <property type="evidence" value="ECO:0007669"/>
    <property type="project" value="InterPro"/>
</dbReference>
<dbReference type="AlphaFoldDB" id="A0A090WBD0"/>
<dbReference type="SMART" id="SM00316">
    <property type="entry name" value="S1"/>
    <property type="match status" value="1"/>
</dbReference>
<dbReference type="Proteomes" id="UP000029647">
    <property type="component" value="Unassembled WGS sequence"/>
</dbReference>
<comment type="caution">
    <text evidence="2">The sequence shown here is derived from an EMBL/GenBank/DDBJ whole genome shotgun (WGS) entry which is preliminary data.</text>
</comment>
<dbReference type="InterPro" id="IPR003029">
    <property type="entry name" value="S1_domain"/>
</dbReference>
<name>A0A090WBD0_NONUL</name>
<dbReference type="Gene3D" id="2.40.50.140">
    <property type="entry name" value="Nucleic acid-binding proteins"/>
    <property type="match status" value="1"/>
</dbReference>
<dbReference type="EMBL" id="BBNT01000002">
    <property type="protein sequence ID" value="GAL74315.1"/>
    <property type="molecule type" value="Genomic_DNA"/>
</dbReference>
<protein>
    <recommendedName>
        <fullName evidence="1">S1 motif domain-containing protein</fullName>
    </recommendedName>
</protein>